<dbReference type="EMBL" id="BAMD01000034">
    <property type="protein sequence ID" value="GAF03952.1"/>
    <property type="molecule type" value="Genomic_DNA"/>
</dbReference>
<name>W7Y6S3_9BACT</name>
<proteinExistence type="predicted"/>
<evidence type="ECO:0000313" key="2">
    <source>
        <dbReference type="EMBL" id="GAF03952.1"/>
    </source>
</evidence>
<accession>W7Y6S3</accession>
<evidence type="ECO:0000256" key="1">
    <source>
        <dbReference type="SAM" id="SignalP"/>
    </source>
</evidence>
<reference evidence="2 3" key="1">
    <citation type="journal article" date="2014" name="Genome Announc.">
        <title>Draft Genome Sequence of Cytophaga fermentans JCM 21142T, a Facultative Anaerobe Isolated from Marine Mud.</title>
        <authorList>
            <person name="Starns D."/>
            <person name="Oshima K."/>
            <person name="Suda W."/>
            <person name="Iino T."/>
            <person name="Yuki M."/>
            <person name="Inoue J."/>
            <person name="Kitamura K."/>
            <person name="Iida T."/>
            <person name="Darby A."/>
            <person name="Hattori M."/>
            <person name="Ohkuma M."/>
        </authorList>
    </citation>
    <scope>NUCLEOTIDE SEQUENCE [LARGE SCALE GENOMIC DNA]</scope>
    <source>
        <strain evidence="2 3">JCM 21142</strain>
    </source>
</reference>
<keyword evidence="3" id="KW-1185">Reference proteome</keyword>
<comment type="caution">
    <text evidence="2">The sequence shown here is derived from an EMBL/GenBank/DDBJ whole genome shotgun (WGS) entry which is preliminary data.</text>
</comment>
<dbReference type="Proteomes" id="UP000019402">
    <property type="component" value="Unassembled WGS sequence"/>
</dbReference>
<dbReference type="RefSeq" id="WP_027470492.1">
    <property type="nucleotide sequence ID" value="NZ_BAMD01000034.1"/>
</dbReference>
<organism evidence="2 3">
    <name type="scientific">Saccharicrinis fermentans DSM 9555 = JCM 21142</name>
    <dbReference type="NCBI Taxonomy" id="869213"/>
    <lineage>
        <taxon>Bacteria</taxon>
        <taxon>Pseudomonadati</taxon>
        <taxon>Bacteroidota</taxon>
        <taxon>Bacteroidia</taxon>
        <taxon>Marinilabiliales</taxon>
        <taxon>Marinilabiliaceae</taxon>
        <taxon>Saccharicrinis</taxon>
    </lineage>
</organism>
<gene>
    <name evidence="2" type="ORF">JCM21142_72642</name>
</gene>
<feature type="chain" id="PRO_5004903989" evidence="1">
    <location>
        <begin position="26"/>
        <end position="345"/>
    </location>
</feature>
<dbReference type="OrthoDB" id="1120286at2"/>
<sequence>MKTKGNQSKVFILCAVFFVSVSLIAQQNEIKISAQTDDTDSTSTSHYFSTIFDVEDVGKMHEKLDSILSTLDEKLDKSIRVMAFSNDSLFNRFNFDFDGPLDSLFSSFHWGMDENRIQRLLDSYGGKQGRNAWNWDDSYLDSLSREGFDVRIQRDSVYEDGRVVIKNEVIVEGKGEDGESKVIQRFLNQKDNNRSVQDHMHRFGIRHPEEHIAVEENKMRLKTKDEKHRYVEKISISHADILVKGGISPKVITAPALEPKNVEIKIDVKEEFNKKIKTIGMSMQFDDTNDLHVLLLAKDGQRLFEEKLKKFTGTYHKDIEINEAFSPYYFVVIRDKRMFGRLIHQ</sequence>
<evidence type="ECO:0000313" key="3">
    <source>
        <dbReference type="Proteomes" id="UP000019402"/>
    </source>
</evidence>
<dbReference type="AlphaFoldDB" id="W7Y6S3"/>
<protein>
    <submittedName>
        <fullName evidence="2">Uncharacterized protein</fullName>
    </submittedName>
</protein>
<feature type="signal peptide" evidence="1">
    <location>
        <begin position="1"/>
        <end position="25"/>
    </location>
</feature>
<keyword evidence="1" id="KW-0732">Signal</keyword>